<feature type="domain" description="HD" evidence="1">
    <location>
        <begin position="74"/>
        <end position="158"/>
    </location>
</feature>
<reference evidence="2 3" key="1">
    <citation type="submission" date="2017-07" db="EMBL/GenBank/DDBJ databases">
        <title>First draft Genome Sequence of Nocardia cerradoensis isolated from human infection.</title>
        <authorList>
            <person name="Carrasco G."/>
        </authorList>
    </citation>
    <scope>NUCLEOTIDE SEQUENCE [LARGE SCALE GENOMIC DNA]</scope>
    <source>
        <strain evidence="2 3">CNM20130759</strain>
    </source>
</reference>
<organism evidence="2 3">
    <name type="scientific">Nocardia cerradoensis</name>
    <dbReference type="NCBI Taxonomy" id="85688"/>
    <lineage>
        <taxon>Bacteria</taxon>
        <taxon>Bacillati</taxon>
        <taxon>Actinomycetota</taxon>
        <taxon>Actinomycetes</taxon>
        <taxon>Mycobacteriales</taxon>
        <taxon>Nocardiaceae</taxon>
        <taxon>Nocardia</taxon>
    </lineage>
</organism>
<keyword evidence="3" id="KW-1185">Reference proteome</keyword>
<dbReference type="EMBL" id="NGAF01000051">
    <property type="protein sequence ID" value="OXR39930.1"/>
    <property type="molecule type" value="Genomic_DNA"/>
</dbReference>
<dbReference type="InterPro" id="IPR003607">
    <property type="entry name" value="HD/PDEase_dom"/>
</dbReference>
<evidence type="ECO:0000313" key="2">
    <source>
        <dbReference type="EMBL" id="OXR39930.1"/>
    </source>
</evidence>
<evidence type="ECO:0000313" key="3">
    <source>
        <dbReference type="Proteomes" id="UP000215506"/>
    </source>
</evidence>
<dbReference type="Gene3D" id="1.10.3210.10">
    <property type="entry name" value="Hypothetical protein af1432"/>
    <property type="match status" value="1"/>
</dbReference>
<gene>
    <name evidence="2" type="ORF">B7C42_07993</name>
</gene>
<dbReference type="CDD" id="cd00077">
    <property type="entry name" value="HDc"/>
    <property type="match status" value="1"/>
</dbReference>
<dbReference type="InterPro" id="IPR006674">
    <property type="entry name" value="HD_domain"/>
</dbReference>
<proteinExistence type="predicted"/>
<dbReference type="Proteomes" id="UP000215506">
    <property type="component" value="Unassembled WGS sequence"/>
</dbReference>
<dbReference type="SUPFAM" id="SSF109604">
    <property type="entry name" value="HD-domain/PDEase-like"/>
    <property type="match status" value="1"/>
</dbReference>
<dbReference type="AlphaFoldDB" id="A0A231GTI1"/>
<protein>
    <recommendedName>
        <fullName evidence="1">HD domain-containing protein</fullName>
    </recommendedName>
</protein>
<accession>A0A231GTI1</accession>
<dbReference type="Pfam" id="PF01966">
    <property type="entry name" value="HD"/>
    <property type="match status" value="1"/>
</dbReference>
<name>A0A231GTI1_9NOCA</name>
<sequence length="228" mass="25159">MFSRCVLIIRWSPALSPSAPPHDASDSGSTAARQSARLWVVVGAGVGYGFGMNEELRQWAESVARTHLQRLPKRWKHVQGVAGQAETAADLVDDPDMLVAAAWLHDVGYAPDLVNTGFHPVDGASFLRSIGAAERLCALVANHSCAHVEARRRDISLEWADERTPLRDALWWADMTTTATGERTDLQSRVADIERRYGSEHVVTQSIREAEPELADAVRRTESLLVLR</sequence>
<comment type="caution">
    <text evidence="2">The sequence shown here is derived from an EMBL/GenBank/DDBJ whole genome shotgun (WGS) entry which is preliminary data.</text>
</comment>
<evidence type="ECO:0000259" key="1">
    <source>
        <dbReference type="Pfam" id="PF01966"/>
    </source>
</evidence>